<accession>A0A2P2Q5K7</accession>
<evidence type="ECO:0000256" key="1">
    <source>
        <dbReference type="SAM" id="MobiDB-lite"/>
    </source>
</evidence>
<evidence type="ECO:0000313" key="3">
    <source>
        <dbReference type="EMBL" id="MBX62240.1"/>
    </source>
</evidence>
<dbReference type="PANTHER" id="PTHR34364:SF1">
    <property type="entry name" value="WAS_WASL-INTERACTING FAMILY PROTEIN"/>
    <property type="match status" value="1"/>
</dbReference>
<keyword evidence="2" id="KW-0472">Membrane</keyword>
<sequence length="199" mass="21990">MNSQEGPKLYRNKPKKAQLKQSQEQKGKDMSSPSPTKATAAASSSSSSSQSAAAASYKMGSQSAPPSSSAPQPPKESFFKRNRFLVSLLLTANIVVGAYFFMRTKKKDAGLEKEATVTSVSTTAATNTAVTEKPTSLHPVSEPMKPHDPIPENQQRELFKWILEEKRKLKPKDPQEKKRIDEEKDILKQFIRAKSIPSI</sequence>
<proteinExistence type="predicted"/>
<protein>
    <submittedName>
        <fullName evidence="3">Uncharacterized protein LOC105631469</fullName>
    </submittedName>
</protein>
<keyword evidence="2" id="KW-0812">Transmembrane</keyword>
<feature type="region of interest" description="Disordered" evidence="1">
    <location>
        <begin position="126"/>
        <end position="152"/>
    </location>
</feature>
<dbReference type="AlphaFoldDB" id="A0A2P2Q5K7"/>
<keyword evidence="2" id="KW-1133">Transmembrane helix</keyword>
<feature type="compositionally biased region" description="Low complexity" evidence="1">
    <location>
        <begin position="31"/>
        <end position="70"/>
    </location>
</feature>
<feature type="region of interest" description="Disordered" evidence="1">
    <location>
        <begin position="1"/>
        <end position="76"/>
    </location>
</feature>
<evidence type="ECO:0000256" key="2">
    <source>
        <dbReference type="SAM" id="Phobius"/>
    </source>
</evidence>
<organism evidence="3">
    <name type="scientific">Rhizophora mucronata</name>
    <name type="common">Asiatic mangrove</name>
    <dbReference type="NCBI Taxonomy" id="61149"/>
    <lineage>
        <taxon>Eukaryota</taxon>
        <taxon>Viridiplantae</taxon>
        <taxon>Streptophyta</taxon>
        <taxon>Embryophyta</taxon>
        <taxon>Tracheophyta</taxon>
        <taxon>Spermatophyta</taxon>
        <taxon>Magnoliopsida</taxon>
        <taxon>eudicotyledons</taxon>
        <taxon>Gunneridae</taxon>
        <taxon>Pentapetalae</taxon>
        <taxon>rosids</taxon>
        <taxon>fabids</taxon>
        <taxon>Malpighiales</taxon>
        <taxon>Rhizophoraceae</taxon>
        <taxon>Rhizophora</taxon>
    </lineage>
</organism>
<name>A0A2P2Q5K7_RHIMU</name>
<dbReference type="PANTHER" id="PTHR34364">
    <property type="entry name" value="WAS/WASL-INTERACTING FAMILY PROTEIN"/>
    <property type="match status" value="1"/>
</dbReference>
<dbReference type="EMBL" id="GGEC01081756">
    <property type="protein sequence ID" value="MBX62240.1"/>
    <property type="molecule type" value="Transcribed_RNA"/>
</dbReference>
<feature type="transmembrane region" description="Helical" evidence="2">
    <location>
        <begin position="84"/>
        <end position="102"/>
    </location>
</feature>
<reference evidence="3" key="1">
    <citation type="submission" date="2018-02" db="EMBL/GenBank/DDBJ databases">
        <title>Rhizophora mucronata_Transcriptome.</title>
        <authorList>
            <person name="Meera S.P."/>
            <person name="Sreeshan A."/>
            <person name="Augustine A."/>
        </authorList>
    </citation>
    <scope>NUCLEOTIDE SEQUENCE</scope>
    <source>
        <tissue evidence="3">Leaf</tissue>
    </source>
</reference>